<dbReference type="STRING" id="1208324.P73_1418"/>
<evidence type="ECO:0008006" key="3">
    <source>
        <dbReference type="Google" id="ProtNLM"/>
    </source>
</evidence>
<evidence type="ECO:0000313" key="1">
    <source>
        <dbReference type="EMBL" id="AJE46133.1"/>
    </source>
</evidence>
<proteinExistence type="predicted"/>
<protein>
    <recommendedName>
        <fullName evidence="3">DUF4272 domain-containing protein</fullName>
    </recommendedName>
</protein>
<dbReference type="AlphaFoldDB" id="A0A0B5DRF8"/>
<dbReference type="HOGENOM" id="CLU_108537_0_0_5"/>
<dbReference type="EMBL" id="CP004393">
    <property type="protein sequence ID" value="AJE46133.1"/>
    <property type="molecule type" value="Genomic_DNA"/>
</dbReference>
<dbReference type="Pfam" id="PF14094">
    <property type="entry name" value="DUF4272"/>
    <property type="match status" value="1"/>
</dbReference>
<sequence length="235" mass="25559">MIAARGGQAMGLGSFLFGRRTATAPAAARKARSEARLREEGVPVNPHLPPVGDGVTALARPEAEVVERALGAMIAAVKAETRDDGFIAKVIAQYRAEDVFTPLERAFIDDPAPSQEDCTTFVWRSEEVQVLLWAVRLLDALPYPAGLAPVPAMGQIMSRLGRDGLVAEARLRPLAEILDAADLTARYRWACANARTNRRTAPSNLDPGVVCERHYAFNWLIGSSGRDWDHITTDT</sequence>
<dbReference type="InterPro" id="IPR025368">
    <property type="entry name" value="DUF4272"/>
</dbReference>
<dbReference type="Proteomes" id="UP000031521">
    <property type="component" value="Chromosome"/>
</dbReference>
<dbReference type="KEGG" id="cid:P73_1418"/>
<keyword evidence="2" id="KW-1185">Reference proteome</keyword>
<gene>
    <name evidence="1" type="ORF">P73_1418</name>
</gene>
<name>A0A0B5DRF8_9RHOB</name>
<reference evidence="1 2" key="1">
    <citation type="journal article" date="2014" name="Int. J. Syst. Evol. Microbiol.">
        <title>Celeribacter indicus sp. nov., a polycyclic aromatic hydrocarbon-degrading bacterium from deep-sea sediment and reclassification of Huaishuia halophila as Celeribacter halophilus comb. nov.</title>
        <authorList>
            <person name="Lai Q."/>
            <person name="Cao J."/>
            <person name="Yuan J."/>
            <person name="Li F."/>
            <person name="Shao Z."/>
        </authorList>
    </citation>
    <scope>NUCLEOTIDE SEQUENCE [LARGE SCALE GENOMIC DNA]</scope>
    <source>
        <strain evidence="1">P73</strain>
    </source>
</reference>
<evidence type="ECO:0000313" key="2">
    <source>
        <dbReference type="Proteomes" id="UP000031521"/>
    </source>
</evidence>
<accession>A0A0B5DRF8</accession>
<organism evidence="1 2">
    <name type="scientific">Celeribacter indicus</name>
    <dbReference type="NCBI Taxonomy" id="1208324"/>
    <lineage>
        <taxon>Bacteria</taxon>
        <taxon>Pseudomonadati</taxon>
        <taxon>Pseudomonadota</taxon>
        <taxon>Alphaproteobacteria</taxon>
        <taxon>Rhodobacterales</taxon>
        <taxon>Roseobacteraceae</taxon>
        <taxon>Celeribacter</taxon>
    </lineage>
</organism>